<reference evidence="2" key="1">
    <citation type="submission" date="2021-02" db="EMBL/GenBank/DDBJ databases">
        <authorList>
            <person name="Nowell W R."/>
        </authorList>
    </citation>
    <scope>NUCLEOTIDE SEQUENCE</scope>
</reference>
<evidence type="ECO:0000313" key="1">
    <source>
        <dbReference type="EMBL" id="CAF0766023.1"/>
    </source>
</evidence>
<evidence type="ECO:0000313" key="2">
    <source>
        <dbReference type="EMBL" id="CAF0834173.1"/>
    </source>
</evidence>
<dbReference type="Proteomes" id="UP000663854">
    <property type="component" value="Unassembled WGS sequence"/>
</dbReference>
<dbReference type="EMBL" id="CAJNOL010000089">
    <property type="protein sequence ID" value="CAF0834173.1"/>
    <property type="molecule type" value="Genomic_DNA"/>
</dbReference>
<name>A0A813UYL1_9BILA</name>
<dbReference type="Proteomes" id="UP000663870">
    <property type="component" value="Unassembled WGS sequence"/>
</dbReference>
<organism evidence="2 3">
    <name type="scientific">Rotaria sordida</name>
    <dbReference type="NCBI Taxonomy" id="392033"/>
    <lineage>
        <taxon>Eukaryota</taxon>
        <taxon>Metazoa</taxon>
        <taxon>Spiralia</taxon>
        <taxon>Gnathifera</taxon>
        <taxon>Rotifera</taxon>
        <taxon>Eurotatoria</taxon>
        <taxon>Bdelloidea</taxon>
        <taxon>Philodinida</taxon>
        <taxon>Philodinidae</taxon>
        <taxon>Rotaria</taxon>
    </lineage>
</organism>
<keyword evidence="3" id="KW-1185">Reference proteome</keyword>
<comment type="caution">
    <text evidence="2">The sequence shown here is derived from an EMBL/GenBank/DDBJ whole genome shotgun (WGS) entry which is preliminary data.</text>
</comment>
<dbReference type="EMBL" id="CAJNOH010000020">
    <property type="protein sequence ID" value="CAF0766023.1"/>
    <property type="molecule type" value="Genomic_DNA"/>
</dbReference>
<gene>
    <name evidence="2" type="ORF">JXQ802_LOCUS5841</name>
    <name evidence="1" type="ORF">PYM288_LOCUS2846</name>
</gene>
<protein>
    <submittedName>
        <fullName evidence="2">Uncharacterized protein</fullName>
    </submittedName>
</protein>
<accession>A0A813UYL1</accession>
<evidence type="ECO:0000313" key="3">
    <source>
        <dbReference type="Proteomes" id="UP000663870"/>
    </source>
</evidence>
<sequence>MIILLFNQAPEIIEAIIFLKLPIHFQGSVDLTPVTVPQYLAIYYGWPSLVENSLGDVTAASNWFAQFDLIVLGDGIWKTTHGDHSKTQTIITNLIARNKKVFGYVDLGVSTQNLSVLQMQTAVDGWSVMGANGIFWDDAGFDYGVTRQRQSSMIQYCHSKNMNVIMNAWNPDDVFDGSNVQLNSNDIYLLESYLVSNGTYLSLPAWKEKADKCANYKNHSGVKMACLSTPTTHDQFLQAWFGTAMYNFDYFQATDITYSASNNRLAFTVNPSSSYGSNWQNDTITSNAANTYFSRSTESWTLSISGDGASWGYGTFTSI</sequence>
<dbReference type="AlphaFoldDB" id="A0A813UYL1"/>
<proteinExistence type="predicted"/>